<dbReference type="EMBL" id="CAIIXF020000008">
    <property type="protein sequence ID" value="CAH1792638.1"/>
    <property type="molecule type" value="Genomic_DNA"/>
</dbReference>
<dbReference type="InterPro" id="IPR001087">
    <property type="entry name" value="GDSL"/>
</dbReference>
<accession>A0A8S4PHG1</accession>
<keyword evidence="2" id="KW-1185">Reference proteome</keyword>
<gene>
    <name evidence="1" type="ORF">OFUS_LOCUS17583</name>
</gene>
<comment type="caution">
    <text evidence="1">The sequence shown here is derived from an EMBL/GenBank/DDBJ whole genome shotgun (WGS) entry which is preliminary data.</text>
</comment>
<reference evidence="1" key="1">
    <citation type="submission" date="2022-03" db="EMBL/GenBank/DDBJ databases">
        <authorList>
            <person name="Martin C."/>
        </authorList>
    </citation>
    <scope>NUCLEOTIDE SEQUENCE</scope>
</reference>
<evidence type="ECO:0000313" key="1">
    <source>
        <dbReference type="EMBL" id="CAH1792638.1"/>
    </source>
</evidence>
<dbReference type="AlphaFoldDB" id="A0A8S4PHG1"/>
<dbReference type="SUPFAM" id="SSF52266">
    <property type="entry name" value="SGNH hydrolase"/>
    <property type="match status" value="1"/>
</dbReference>
<feature type="non-terminal residue" evidence="1">
    <location>
        <position position="208"/>
    </location>
</feature>
<dbReference type="Gene3D" id="3.40.50.1110">
    <property type="entry name" value="SGNH hydrolase"/>
    <property type="match status" value="1"/>
</dbReference>
<dbReference type="OrthoDB" id="6109323at2759"/>
<dbReference type="GO" id="GO:0016788">
    <property type="term" value="F:hydrolase activity, acting on ester bonds"/>
    <property type="evidence" value="ECO:0007669"/>
    <property type="project" value="InterPro"/>
</dbReference>
<dbReference type="InterPro" id="IPR036514">
    <property type="entry name" value="SGNH_hydro_sf"/>
</dbReference>
<evidence type="ECO:0000313" key="2">
    <source>
        <dbReference type="Proteomes" id="UP000749559"/>
    </source>
</evidence>
<dbReference type="Proteomes" id="UP000749559">
    <property type="component" value="Unassembled WGS sequence"/>
</dbReference>
<sequence>MTSPETKVIIFGHSYIHWLEQYQRKHRPNLKLNRGEFKLFFQGIRGGQFAWTPQSKSKFQKKELHSYLSASVKSFKPDIVYLQIGTNDLDRRKCDVTLLAKKMETLASFLLTGYDSITSVCIGHAFKRLKPKVGYGEYERRRLLFNNKLSEIGASNRRINVFPNRGFYNNVDSLYDLKGVHLSDTGNLKFAKNLKRSLIFARDKSKVS</sequence>
<proteinExistence type="predicted"/>
<dbReference type="Pfam" id="PF00657">
    <property type="entry name" value="Lipase_GDSL"/>
    <property type="match status" value="1"/>
</dbReference>
<name>A0A8S4PHG1_OWEFU</name>
<organism evidence="1 2">
    <name type="scientific">Owenia fusiformis</name>
    <name type="common">Polychaete worm</name>
    <dbReference type="NCBI Taxonomy" id="6347"/>
    <lineage>
        <taxon>Eukaryota</taxon>
        <taxon>Metazoa</taxon>
        <taxon>Spiralia</taxon>
        <taxon>Lophotrochozoa</taxon>
        <taxon>Annelida</taxon>
        <taxon>Polychaeta</taxon>
        <taxon>Sedentaria</taxon>
        <taxon>Canalipalpata</taxon>
        <taxon>Sabellida</taxon>
        <taxon>Oweniida</taxon>
        <taxon>Oweniidae</taxon>
        <taxon>Owenia</taxon>
    </lineage>
</organism>
<protein>
    <submittedName>
        <fullName evidence="1">Uncharacterized protein</fullName>
    </submittedName>
</protein>